<evidence type="ECO:0000256" key="1">
    <source>
        <dbReference type="SAM" id="Phobius"/>
    </source>
</evidence>
<reference evidence="2 4" key="1">
    <citation type="journal article" date="2014" name="ISME J.">
        <title>Trehalose/2-sulfotrehalose biosynthesis and glycine-betaine uptake are widely spread mechanisms for osmoadaptation in the Halobacteriales.</title>
        <authorList>
            <person name="Youssef N.H."/>
            <person name="Savage-Ashlock K.N."/>
            <person name="McCully A.L."/>
            <person name="Luedtke B."/>
            <person name="Shaw E.I."/>
            <person name="Hoff W.D."/>
            <person name="Elshahed M.S."/>
        </authorList>
    </citation>
    <scope>NUCLEOTIDE SEQUENCE [LARGE SCALE GENOMIC DNA]</scope>
    <source>
        <strain evidence="2 4">DX253</strain>
    </source>
</reference>
<reference evidence="5" key="3">
    <citation type="submission" date="2016-11" db="EMBL/GenBank/DDBJ databases">
        <authorList>
            <person name="Varghese N."/>
            <person name="Submissions S."/>
        </authorList>
    </citation>
    <scope>NUCLEOTIDE SEQUENCE [LARGE SCALE GENOMIC DNA]</scope>
    <source>
        <strain evidence="5">DX253</strain>
    </source>
</reference>
<reference evidence="3" key="2">
    <citation type="submission" date="2016-11" db="EMBL/GenBank/DDBJ databases">
        <authorList>
            <person name="Jaros S."/>
            <person name="Januszkiewicz K."/>
            <person name="Wedrychowicz H."/>
        </authorList>
    </citation>
    <scope>NUCLEOTIDE SEQUENCE [LARGE SCALE GENOMIC DNA]</scope>
    <source>
        <strain evidence="3">DX253</strain>
    </source>
</reference>
<dbReference type="EMBL" id="AEMG01000006">
    <property type="protein sequence ID" value="EFW92734.1"/>
    <property type="molecule type" value="Genomic_DNA"/>
</dbReference>
<keyword evidence="1" id="KW-0812">Transmembrane</keyword>
<sequence length="186" mass="20052">MDPDNRHPEPIDEESSLSETLLTYGAPFFGTLLVAVGIAGGTLGGYAVVQSQLNLCGNPTIVVYSPGATDQLTAATRTDPLREFGIDELAPAERRAFEDALENPRDTGEVRGRFVHRRAFERGVLVASGGTTRYVTISSANPCLGVDPLLFPLGVVFVLLGALGILTPPLYRKLLEREERARGTNR</sequence>
<accession>E7QRW5</accession>
<name>E7QRW5_HALPU</name>
<evidence type="ECO:0000313" key="5">
    <source>
        <dbReference type="Proteomes" id="UP000184203"/>
    </source>
</evidence>
<dbReference type="AlphaFoldDB" id="E7QRW5"/>
<evidence type="ECO:0000313" key="3">
    <source>
        <dbReference type="EMBL" id="SHK14143.1"/>
    </source>
</evidence>
<evidence type="ECO:0000313" key="2">
    <source>
        <dbReference type="EMBL" id="EFW92734.1"/>
    </source>
</evidence>
<dbReference type="PATRIC" id="fig|797209.4.peg.1531"/>
<keyword evidence="5" id="KW-1185">Reference proteome</keyword>
<feature type="transmembrane region" description="Helical" evidence="1">
    <location>
        <begin position="21"/>
        <end position="49"/>
    </location>
</feature>
<dbReference type="eggNOG" id="arCOG10739">
    <property type="taxonomic scope" value="Archaea"/>
</dbReference>
<organism evidence="2 4">
    <name type="scientific">Haladaptatus paucihalophilus DX253</name>
    <dbReference type="NCBI Taxonomy" id="797209"/>
    <lineage>
        <taxon>Archaea</taxon>
        <taxon>Methanobacteriati</taxon>
        <taxon>Methanobacteriota</taxon>
        <taxon>Stenosarchaea group</taxon>
        <taxon>Halobacteria</taxon>
        <taxon>Halobacteriales</taxon>
        <taxon>Haladaptataceae</taxon>
        <taxon>Haladaptatus</taxon>
    </lineage>
</organism>
<protein>
    <submittedName>
        <fullName evidence="2">Uncharacterized protein</fullName>
    </submittedName>
</protein>
<keyword evidence="1" id="KW-0472">Membrane</keyword>
<gene>
    <name evidence="3" type="ORF">SAMN05444342_0723</name>
    <name evidence="2" type="ORF">ZOD2009_07689</name>
</gene>
<dbReference type="Proteomes" id="UP000184203">
    <property type="component" value="Unassembled WGS sequence"/>
</dbReference>
<dbReference type="RefSeq" id="WP_007978575.1">
    <property type="nucleotide sequence ID" value="NZ_AEMG01000006.1"/>
</dbReference>
<keyword evidence="1" id="KW-1133">Transmembrane helix</keyword>
<dbReference type="STRING" id="797209.GCA_000376445_00217"/>
<proteinExistence type="predicted"/>
<dbReference type="OrthoDB" id="248455at2157"/>
<dbReference type="EMBL" id="FRAN01000001">
    <property type="protein sequence ID" value="SHK14143.1"/>
    <property type="molecule type" value="Genomic_DNA"/>
</dbReference>
<dbReference type="Proteomes" id="UP000003751">
    <property type="component" value="Unassembled WGS sequence"/>
</dbReference>
<evidence type="ECO:0000313" key="4">
    <source>
        <dbReference type="Proteomes" id="UP000003751"/>
    </source>
</evidence>
<feature type="transmembrane region" description="Helical" evidence="1">
    <location>
        <begin position="149"/>
        <end position="171"/>
    </location>
</feature>